<feature type="transmembrane region" description="Helical" evidence="6">
    <location>
        <begin position="276"/>
        <end position="297"/>
    </location>
</feature>
<feature type="transmembrane region" description="Helical" evidence="6">
    <location>
        <begin position="131"/>
        <end position="150"/>
    </location>
</feature>
<feature type="transmembrane region" description="Helical" evidence="6">
    <location>
        <begin position="46"/>
        <end position="62"/>
    </location>
</feature>
<keyword evidence="9" id="KW-1185">Reference proteome</keyword>
<protein>
    <submittedName>
        <fullName evidence="8">DMT family transporter</fullName>
    </submittedName>
</protein>
<feature type="transmembrane region" description="Helical" evidence="6">
    <location>
        <begin position="12"/>
        <end position="34"/>
    </location>
</feature>
<name>A0ABY5HDU3_9GAMM</name>
<dbReference type="InterPro" id="IPR051258">
    <property type="entry name" value="Diverse_Substrate_Transporter"/>
</dbReference>
<feature type="transmembrane region" description="Helical" evidence="6">
    <location>
        <begin position="187"/>
        <end position="208"/>
    </location>
</feature>
<evidence type="ECO:0000313" key="9">
    <source>
        <dbReference type="Proteomes" id="UP001058461"/>
    </source>
</evidence>
<evidence type="ECO:0000256" key="5">
    <source>
        <dbReference type="ARBA" id="ARBA00023136"/>
    </source>
</evidence>
<evidence type="ECO:0000256" key="1">
    <source>
        <dbReference type="ARBA" id="ARBA00004651"/>
    </source>
</evidence>
<feature type="transmembrane region" description="Helical" evidence="6">
    <location>
        <begin position="99"/>
        <end position="122"/>
    </location>
</feature>
<evidence type="ECO:0000256" key="6">
    <source>
        <dbReference type="SAM" id="Phobius"/>
    </source>
</evidence>
<evidence type="ECO:0000256" key="3">
    <source>
        <dbReference type="ARBA" id="ARBA00022692"/>
    </source>
</evidence>
<organism evidence="8 9">
    <name type="scientific">Marinobacterium rhizophilum</name>
    <dbReference type="NCBI Taxonomy" id="420402"/>
    <lineage>
        <taxon>Bacteria</taxon>
        <taxon>Pseudomonadati</taxon>
        <taxon>Pseudomonadota</taxon>
        <taxon>Gammaproteobacteria</taxon>
        <taxon>Oceanospirillales</taxon>
        <taxon>Oceanospirillaceae</taxon>
        <taxon>Marinobacterium</taxon>
    </lineage>
</organism>
<keyword evidence="5 6" id="KW-0472">Membrane</keyword>
<sequence>MDQYRGETVVNATGLAAMAVTLLIWVGFLLSLRAQSQSPLTPTDLALLRFGLPALCFMPWLLRHRAGIGRIRPGHGLMLLLGGLPFFYLLSWGSSLAPVAHAGALVPGTAPLFVTGLAVLLFGEPLPRRRLLGLLVILGGVLLLLGNGLLETHSGYWRGHLAFLGASLLWAFYTLGLRVLGIGALPATALLCSLSSLGLLLLMGLGLVESTLLSVRWAELWPYLLTQGLGAGIVGGFSYGVAIRQLGAEKTAALGSFTPALAALAAIPVLGETLPVSTLGGVSLIMLGVLLASGVLARRQAAVLPGSAGVSS</sequence>
<dbReference type="SUPFAM" id="SSF103481">
    <property type="entry name" value="Multidrug resistance efflux transporter EmrE"/>
    <property type="match status" value="2"/>
</dbReference>
<feature type="transmembrane region" description="Helical" evidence="6">
    <location>
        <begin position="220"/>
        <end position="239"/>
    </location>
</feature>
<dbReference type="Pfam" id="PF00892">
    <property type="entry name" value="EamA"/>
    <property type="match status" value="2"/>
</dbReference>
<reference evidence="8" key="1">
    <citation type="submission" date="2021-04" db="EMBL/GenBank/DDBJ databases">
        <title>Oceanospirillales bacteria with DddD are important DMSP degraders in coastal seawater.</title>
        <authorList>
            <person name="Liu J."/>
        </authorList>
    </citation>
    <scope>NUCLEOTIDE SEQUENCE</scope>
    <source>
        <strain evidence="8">D13-1</strain>
    </source>
</reference>
<keyword evidence="4 6" id="KW-1133">Transmembrane helix</keyword>
<feature type="domain" description="EamA" evidence="7">
    <location>
        <begin position="158"/>
        <end position="293"/>
    </location>
</feature>
<dbReference type="PANTHER" id="PTHR42920">
    <property type="entry name" value="OS03G0707200 PROTEIN-RELATED"/>
    <property type="match status" value="1"/>
</dbReference>
<evidence type="ECO:0000313" key="8">
    <source>
        <dbReference type="EMBL" id="UTW10269.1"/>
    </source>
</evidence>
<feature type="transmembrane region" description="Helical" evidence="6">
    <location>
        <begin position="156"/>
        <end position="175"/>
    </location>
</feature>
<proteinExistence type="predicted"/>
<dbReference type="EMBL" id="CP073347">
    <property type="protein sequence ID" value="UTW10269.1"/>
    <property type="molecule type" value="Genomic_DNA"/>
</dbReference>
<feature type="domain" description="EamA" evidence="7">
    <location>
        <begin position="15"/>
        <end position="145"/>
    </location>
</feature>
<comment type="subcellular location">
    <subcellularLocation>
        <location evidence="1">Cell membrane</location>
        <topology evidence="1">Multi-pass membrane protein</topology>
    </subcellularLocation>
</comment>
<dbReference type="InterPro" id="IPR000620">
    <property type="entry name" value="EamA_dom"/>
</dbReference>
<keyword evidence="2" id="KW-1003">Cell membrane</keyword>
<evidence type="ECO:0000256" key="4">
    <source>
        <dbReference type="ARBA" id="ARBA00022989"/>
    </source>
</evidence>
<dbReference type="Gene3D" id="1.10.3730.20">
    <property type="match status" value="1"/>
</dbReference>
<dbReference type="PANTHER" id="PTHR42920:SF11">
    <property type="entry name" value="INNER MEMBRANE PROTEIN YTFF"/>
    <property type="match status" value="1"/>
</dbReference>
<dbReference type="InterPro" id="IPR037185">
    <property type="entry name" value="EmrE-like"/>
</dbReference>
<dbReference type="RefSeq" id="WP_255852302.1">
    <property type="nucleotide sequence ID" value="NZ_CP073347.1"/>
</dbReference>
<keyword evidence="3 6" id="KW-0812">Transmembrane</keyword>
<dbReference type="Proteomes" id="UP001058461">
    <property type="component" value="Chromosome"/>
</dbReference>
<feature type="transmembrane region" description="Helical" evidence="6">
    <location>
        <begin position="251"/>
        <end position="270"/>
    </location>
</feature>
<gene>
    <name evidence="8" type="ORF">KDW95_13245</name>
</gene>
<accession>A0ABY5HDU3</accession>
<feature type="transmembrane region" description="Helical" evidence="6">
    <location>
        <begin position="74"/>
        <end position="93"/>
    </location>
</feature>
<evidence type="ECO:0000256" key="2">
    <source>
        <dbReference type="ARBA" id="ARBA00022475"/>
    </source>
</evidence>
<evidence type="ECO:0000259" key="7">
    <source>
        <dbReference type="Pfam" id="PF00892"/>
    </source>
</evidence>